<dbReference type="Pfam" id="PF02634">
    <property type="entry name" value="FdhD-NarQ"/>
    <property type="match status" value="1"/>
</dbReference>
<reference evidence="5 6" key="1">
    <citation type="submission" date="2017-12" db="EMBL/GenBank/DDBJ databases">
        <title>Phylogenetic diversity of female urinary microbiome.</title>
        <authorList>
            <person name="Thomas-White K."/>
            <person name="Wolfe A.J."/>
        </authorList>
    </citation>
    <scope>NUCLEOTIDE SEQUENCE [LARGE SCALE GENOMIC DNA]</scope>
    <source>
        <strain evidence="5 6">UMB0777</strain>
    </source>
</reference>
<evidence type="ECO:0000313" key="6">
    <source>
        <dbReference type="Proteomes" id="UP000234662"/>
    </source>
</evidence>
<gene>
    <name evidence="3" type="primary">fdhD</name>
    <name evidence="5" type="ORF">CYJ73_07085</name>
</gene>
<dbReference type="NCBIfam" id="NF001943">
    <property type="entry name" value="PRK00724.1-2"/>
    <property type="match status" value="1"/>
</dbReference>
<evidence type="ECO:0000256" key="4">
    <source>
        <dbReference type="SAM" id="MobiDB-lite"/>
    </source>
</evidence>
<evidence type="ECO:0000313" key="5">
    <source>
        <dbReference type="EMBL" id="PKZ66640.1"/>
    </source>
</evidence>
<comment type="caution">
    <text evidence="3">Lacks conserved residue(s) required for the propagation of feature annotation.</text>
</comment>
<organism evidence="5 6">
    <name type="scientific">Gordonia terrae</name>
    <dbReference type="NCBI Taxonomy" id="2055"/>
    <lineage>
        <taxon>Bacteria</taxon>
        <taxon>Bacillati</taxon>
        <taxon>Actinomycetota</taxon>
        <taxon>Actinomycetes</taxon>
        <taxon>Mycobacteriales</taxon>
        <taxon>Gordoniaceae</taxon>
        <taxon>Gordonia</taxon>
    </lineage>
</organism>
<comment type="caution">
    <text evidence="5">The sequence shown here is derived from an EMBL/GenBank/DDBJ whole genome shotgun (WGS) entry which is preliminary data.</text>
</comment>
<evidence type="ECO:0000256" key="2">
    <source>
        <dbReference type="ARBA" id="ARBA00023150"/>
    </source>
</evidence>
<dbReference type="RefSeq" id="WP_101819549.1">
    <property type="nucleotide sequence ID" value="NZ_PKJC01000003.1"/>
</dbReference>
<evidence type="ECO:0000256" key="3">
    <source>
        <dbReference type="HAMAP-Rule" id="MF_00187"/>
    </source>
</evidence>
<dbReference type="GO" id="GO:0016783">
    <property type="term" value="F:sulfurtransferase activity"/>
    <property type="evidence" value="ECO:0007669"/>
    <property type="project" value="InterPro"/>
</dbReference>
<proteinExistence type="inferred from homology"/>
<dbReference type="NCBIfam" id="TIGR00129">
    <property type="entry name" value="fdhD_narQ"/>
    <property type="match status" value="1"/>
</dbReference>
<dbReference type="SUPFAM" id="SSF53927">
    <property type="entry name" value="Cytidine deaminase-like"/>
    <property type="match status" value="1"/>
</dbReference>
<accession>A0A2I1RBY5</accession>
<dbReference type="HAMAP" id="MF_00187">
    <property type="entry name" value="FdhD"/>
    <property type="match status" value="1"/>
</dbReference>
<keyword evidence="5" id="KW-0808">Transferase</keyword>
<dbReference type="GO" id="GO:0097163">
    <property type="term" value="F:sulfur carrier activity"/>
    <property type="evidence" value="ECO:0007669"/>
    <property type="project" value="UniProtKB-UniRule"/>
</dbReference>
<comment type="function">
    <text evidence="3">Required for formate dehydrogenase (FDH) activity. Acts as a sulfur carrier protein that transfers sulfur from IscS to the molybdenum cofactor prior to its insertion into FDH.</text>
</comment>
<dbReference type="EMBL" id="PKJC01000003">
    <property type="protein sequence ID" value="PKZ66640.1"/>
    <property type="molecule type" value="Genomic_DNA"/>
</dbReference>
<feature type="compositionally biased region" description="Basic residues" evidence="4">
    <location>
        <begin position="1"/>
        <end position="15"/>
    </location>
</feature>
<dbReference type="Proteomes" id="UP000234662">
    <property type="component" value="Unassembled WGS sequence"/>
</dbReference>
<keyword evidence="1 3" id="KW-0963">Cytoplasm</keyword>
<feature type="active site" description="Cysteine persulfide intermediate" evidence="3">
    <location>
        <position position="115"/>
    </location>
</feature>
<dbReference type="InterPro" id="IPR003786">
    <property type="entry name" value="FdhD"/>
</dbReference>
<protein>
    <recommendedName>
        <fullName evidence="3">Sulfur carrier protein FdhD</fullName>
    </recommendedName>
</protein>
<dbReference type="Gene3D" id="3.10.20.10">
    <property type="match status" value="1"/>
</dbReference>
<dbReference type="PIRSF" id="PIRSF015626">
    <property type="entry name" value="FdhD"/>
    <property type="match status" value="1"/>
</dbReference>
<comment type="subcellular location">
    <subcellularLocation>
        <location evidence="3">Cytoplasm</location>
    </subcellularLocation>
</comment>
<keyword evidence="2 3" id="KW-0501">Molybdenum cofactor biosynthesis</keyword>
<dbReference type="Gene3D" id="3.40.140.10">
    <property type="entry name" value="Cytidine Deaminase, domain 2"/>
    <property type="match status" value="1"/>
</dbReference>
<dbReference type="InterPro" id="IPR016193">
    <property type="entry name" value="Cytidine_deaminase-like"/>
</dbReference>
<dbReference type="PANTHER" id="PTHR30592">
    <property type="entry name" value="FORMATE DEHYDROGENASE"/>
    <property type="match status" value="1"/>
</dbReference>
<name>A0A2I1RBY5_9ACTN</name>
<dbReference type="GO" id="GO:0005737">
    <property type="term" value="C:cytoplasm"/>
    <property type="evidence" value="ECO:0007669"/>
    <property type="project" value="UniProtKB-SubCell"/>
</dbReference>
<sequence>MGRVTTRRPVTRLRGAHSSVRPDTPAVEEPLEIRVGGKPLAITMRTPGHDLELAHGFLATEGVVARRNDVTAARYCDGVDDAGHNTYNVLDVTLAPGVTPPDPSIERNFYTTSSCGMCGRASLEAIRLLTTHSPANDHTIVDARVISELPIKLRQYQKVFATTGGLHGAALFDTDGTMLVTREDVGRHNAVDKVIGWSLLHDQIPLRGRILMVSGRASFELAQKAVMAGLPILAAVSAPSSLAVDLAADSGLTLAGFVRGSDMNIYAHGHRISGLD</sequence>
<evidence type="ECO:0000256" key="1">
    <source>
        <dbReference type="ARBA" id="ARBA00022490"/>
    </source>
</evidence>
<dbReference type="GO" id="GO:0006777">
    <property type="term" value="P:Mo-molybdopterin cofactor biosynthetic process"/>
    <property type="evidence" value="ECO:0007669"/>
    <property type="project" value="UniProtKB-UniRule"/>
</dbReference>
<feature type="region of interest" description="Disordered" evidence="4">
    <location>
        <begin position="1"/>
        <end position="24"/>
    </location>
</feature>
<dbReference type="PANTHER" id="PTHR30592:SF1">
    <property type="entry name" value="SULFUR CARRIER PROTEIN FDHD"/>
    <property type="match status" value="1"/>
</dbReference>
<comment type="similarity">
    <text evidence="3">Belongs to the FdhD family.</text>
</comment>
<dbReference type="AlphaFoldDB" id="A0A2I1RBY5"/>